<dbReference type="PANTHER" id="PTHR43877">
    <property type="entry name" value="AMINOALKYLPHOSPHONATE N-ACETYLTRANSFERASE-RELATED-RELATED"/>
    <property type="match status" value="1"/>
</dbReference>
<organism evidence="4 5">
    <name type="scientific">Deinococcus reticulitermitis</name>
    <dbReference type="NCBI Taxonomy" id="856736"/>
    <lineage>
        <taxon>Bacteria</taxon>
        <taxon>Thermotogati</taxon>
        <taxon>Deinococcota</taxon>
        <taxon>Deinococci</taxon>
        <taxon>Deinococcales</taxon>
        <taxon>Deinococcaceae</taxon>
        <taxon>Deinococcus</taxon>
    </lineage>
</organism>
<evidence type="ECO:0000313" key="5">
    <source>
        <dbReference type="Proteomes" id="UP000199223"/>
    </source>
</evidence>
<sequence length="156" mass="16756">MPSLTDLAPTDTRAAALMTAQQRELRALYGDTDERTEPFSPTMLAGEGSVLLGVEEGGQLLACGALKRWDAGTAEIKRMYTVPEARGRGLGKAVLLGLMERGRALGYARLVLETGNLQDAAIGLYEAQGFTRIPNFGHYAGIENSLCYALELRPAP</sequence>
<evidence type="ECO:0000256" key="1">
    <source>
        <dbReference type="ARBA" id="ARBA00022679"/>
    </source>
</evidence>
<dbReference type="Gene3D" id="3.40.630.30">
    <property type="match status" value="1"/>
</dbReference>
<dbReference type="AlphaFoldDB" id="A0A1H6YHF5"/>
<dbReference type="GO" id="GO:0016747">
    <property type="term" value="F:acyltransferase activity, transferring groups other than amino-acyl groups"/>
    <property type="evidence" value="ECO:0007669"/>
    <property type="project" value="InterPro"/>
</dbReference>
<dbReference type="PROSITE" id="PS51186">
    <property type="entry name" value="GNAT"/>
    <property type="match status" value="1"/>
</dbReference>
<dbReference type="PANTHER" id="PTHR43877:SF2">
    <property type="entry name" value="AMINOALKYLPHOSPHONATE N-ACETYLTRANSFERASE-RELATED"/>
    <property type="match status" value="1"/>
</dbReference>
<feature type="domain" description="N-acetyltransferase" evidence="3">
    <location>
        <begin position="10"/>
        <end position="153"/>
    </location>
</feature>
<keyword evidence="2" id="KW-0012">Acyltransferase</keyword>
<dbReference type="Proteomes" id="UP000199223">
    <property type="component" value="Unassembled WGS sequence"/>
</dbReference>
<keyword evidence="5" id="KW-1185">Reference proteome</keyword>
<dbReference type="InterPro" id="IPR000182">
    <property type="entry name" value="GNAT_dom"/>
</dbReference>
<protein>
    <submittedName>
        <fullName evidence="4">Acetyltransferase (GNAT) family protein</fullName>
    </submittedName>
</protein>
<evidence type="ECO:0000256" key="2">
    <source>
        <dbReference type="ARBA" id="ARBA00023315"/>
    </source>
</evidence>
<dbReference type="CDD" id="cd04301">
    <property type="entry name" value="NAT_SF"/>
    <property type="match status" value="1"/>
</dbReference>
<dbReference type="Pfam" id="PF00583">
    <property type="entry name" value="Acetyltransf_1"/>
    <property type="match status" value="1"/>
</dbReference>
<reference evidence="5" key="1">
    <citation type="submission" date="2016-10" db="EMBL/GenBank/DDBJ databases">
        <authorList>
            <person name="Varghese N."/>
            <person name="Submissions S."/>
        </authorList>
    </citation>
    <scope>NUCLEOTIDE SEQUENCE [LARGE SCALE GENOMIC DNA]</scope>
    <source>
        <strain evidence="5">CGMCC 1.10218</strain>
    </source>
</reference>
<dbReference type="InterPro" id="IPR050832">
    <property type="entry name" value="Bact_Acetyltransf"/>
</dbReference>
<dbReference type="RefSeq" id="WP_245745370.1">
    <property type="nucleotide sequence ID" value="NZ_FNZA01000007.1"/>
</dbReference>
<dbReference type="STRING" id="856736.SAMN04488058_107120"/>
<evidence type="ECO:0000313" key="4">
    <source>
        <dbReference type="EMBL" id="SEJ40723.1"/>
    </source>
</evidence>
<accession>A0A1H6YHF5</accession>
<evidence type="ECO:0000259" key="3">
    <source>
        <dbReference type="PROSITE" id="PS51186"/>
    </source>
</evidence>
<proteinExistence type="predicted"/>
<keyword evidence="1 4" id="KW-0808">Transferase</keyword>
<dbReference type="InterPro" id="IPR016181">
    <property type="entry name" value="Acyl_CoA_acyltransferase"/>
</dbReference>
<gene>
    <name evidence="4" type="ORF">SAMN04488058_107120</name>
</gene>
<dbReference type="EMBL" id="FNZA01000007">
    <property type="protein sequence ID" value="SEJ40723.1"/>
    <property type="molecule type" value="Genomic_DNA"/>
</dbReference>
<dbReference type="SUPFAM" id="SSF55729">
    <property type="entry name" value="Acyl-CoA N-acyltransferases (Nat)"/>
    <property type="match status" value="1"/>
</dbReference>
<name>A0A1H6YHF5_9DEIO</name>